<reference evidence="1" key="1">
    <citation type="submission" date="2019-12" db="EMBL/GenBank/DDBJ databases">
        <title>Genome sequencing and annotation of Brassica cretica.</title>
        <authorList>
            <person name="Studholme D.J."/>
            <person name="Sarris P.F."/>
        </authorList>
    </citation>
    <scope>NUCLEOTIDE SEQUENCE</scope>
    <source>
        <strain evidence="1">PFS-001/15</strain>
        <tissue evidence="1">Leaf</tissue>
    </source>
</reference>
<name>A0A3N6QVI0_BRACR</name>
<sequence>MPWSSPSNSIGCLSCCSLDNTHLHGAAVSENAGAAMFGASKCNLLVFLRGGSYLCAEERD</sequence>
<dbReference type="AlphaFoldDB" id="A0A3N6QVI0"/>
<organism evidence="1 2">
    <name type="scientific">Brassica cretica</name>
    <name type="common">Mustard</name>
    <dbReference type="NCBI Taxonomy" id="69181"/>
    <lineage>
        <taxon>Eukaryota</taxon>
        <taxon>Viridiplantae</taxon>
        <taxon>Streptophyta</taxon>
        <taxon>Embryophyta</taxon>
        <taxon>Tracheophyta</taxon>
        <taxon>Spermatophyta</taxon>
        <taxon>Magnoliopsida</taxon>
        <taxon>eudicotyledons</taxon>
        <taxon>Gunneridae</taxon>
        <taxon>Pentapetalae</taxon>
        <taxon>rosids</taxon>
        <taxon>malvids</taxon>
        <taxon>Brassicales</taxon>
        <taxon>Brassicaceae</taxon>
        <taxon>Brassiceae</taxon>
        <taxon>Brassica</taxon>
    </lineage>
</organism>
<proteinExistence type="predicted"/>
<dbReference type="EMBL" id="QGKW02001911">
    <property type="protein sequence ID" value="KAF2565523.1"/>
    <property type="molecule type" value="Genomic_DNA"/>
</dbReference>
<evidence type="ECO:0000313" key="1">
    <source>
        <dbReference type="EMBL" id="KAF2565523.1"/>
    </source>
</evidence>
<accession>A0A3N6QVI0</accession>
<evidence type="ECO:0000313" key="2">
    <source>
        <dbReference type="Proteomes" id="UP000712281"/>
    </source>
</evidence>
<protein>
    <submittedName>
        <fullName evidence="1">Uncharacterized protein</fullName>
    </submittedName>
</protein>
<dbReference type="Proteomes" id="UP000712281">
    <property type="component" value="Unassembled WGS sequence"/>
</dbReference>
<gene>
    <name evidence="1" type="ORF">F2Q68_00026939</name>
</gene>
<comment type="caution">
    <text evidence="1">The sequence shown here is derived from an EMBL/GenBank/DDBJ whole genome shotgun (WGS) entry which is preliminary data.</text>
</comment>